<feature type="region of interest" description="Disordered" evidence="6">
    <location>
        <begin position="1"/>
        <end position="72"/>
    </location>
</feature>
<keyword evidence="2" id="KW-0813">Transport</keyword>
<feature type="transmembrane region" description="Helical" evidence="7">
    <location>
        <begin position="172"/>
        <end position="194"/>
    </location>
</feature>
<evidence type="ECO:0000256" key="3">
    <source>
        <dbReference type="ARBA" id="ARBA00022692"/>
    </source>
</evidence>
<dbReference type="SUPFAM" id="SSF160240">
    <property type="entry name" value="Cation efflux protein cytoplasmic domain-like"/>
    <property type="match status" value="1"/>
</dbReference>
<dbReference type="Gene3D" id="3.30.70.1350">
    <property type="entry name" value="Cation efflux protein, cytoplasmic domain"/>
    <property type="match status" value="1"/>
</dbReference>
<dbReference type="SUPFAM" id="SSF161111">
    <property type="entry name" value="Cation efflux protein transmembrane domain-like"/>
    <property type="match status" value="1"/>
</dbReference>
<dbReference type="Proteomes" id="UP001521785">
    <property type="component" value="Unassembled WGS sequence"/>
</dbReference>
<organism evidence="10 11">
    <name type="scientific">Paraconiothyrium brasiliense</name>
    <dbReference type="NCBI Taxonomy" id="300254"/>
    <lineage>
        <taxon>Eukaryota</taxon>
        <taxon>Fungi</taxon>
        <taxon>Dikarya</taxon>
        <taxon>Ascomycota</taxon>
        <taxon>Pezizomycotina</taxon>
        <taxon>Dothideomycetes</taxon>
        <taxon>Pleosporomycetidae</taxon>
        <taxon>Pleosporales</taxon>
        <taxon>Massarineae</taxon>
        <taxon>Didymosphaeriaceae</taxon>
        <taxon>Paraconiothyrium</taxon>
    </lineage>
</organism>
<dbReference type="Gene3D" id="1.20.1510.10">
    <property type="entry name" value="Cation efflux protein transmembrane domain"/>
    <property type="match status" value="1"/>
</dbReference>
<reference evidence="10 11" key="1">
    <citation type="submission" date="2024-02" db="EMBL/GenBank/DDBJ databases">
        <title>De novo assembly and annotation of 12 fungi associated with fruit tree decline syndrome in Ontario, Canada.</title>
        <authorList>
            <person name="Sulman M."/>
            <person name="Ellouze W."/>
            <person name="Ilyukhin E."/>
        </authorList>
    </citation>
    <scope>NUCLEOTIDE SEQUENCE [LARGE SCALE GENOMIC DNA]</scope>
    <source>
        <strain evidence="10 11">M42-189</strain>
    </source>
</reference>
<gene>
    <name evidence="10" type="ORF">SLS60_007813</name>
</gene>
<keyword evidence="5 7" id="KW-0472">Membrane</keyword>
<feature type="transmembrane region" description="Helical" evidence="7">
    <location>
        <begin position="200"/>
        <end position="223"/>
    </location>
</feature>
<evidence type="ECO:0000313" key="11">
    <source>
        <dbReference type="Proteomes" id="UP001521785"/>
    </source>
</evidence>
<keyword evidence="11" id="KW-1185">Reference proteome</keyword>
<dbReference type="PANTHER" id="PTHR43840">
    <property type="entry name" value="MITOCHONDRIAL METAL TRANSPORTER 1-RELATED"/>
    <property type="match status" value="1"/>
</dbReference>
<dbReference type="NCBIfam" id="TIGR01297">
    <property type="entry name" value="CDF"/>
    <property type="match status" value="1"/>
</dbReference>
<dbReference type="Pfam" id="PF16916">
    <property type="entry name" value="ZT_dimer"/>
    <property type="match status" value="1"/>
</dbReference>
<evidence type="ECO:0000256" key="6">
    <source>
        <dbReference type="SAM" id="MobiDB-lite"/>
    </source>
</evidence>
<evidence type="ECO:0000256" key="5">
    <source>
        <dbReference type="ARBA" id="ARBA00023136"/>
    </source>
</evidence>
<feature type="transmembrane region" description="Helical" evidence="7">
    <location>
        <begin position="282"/>
        <end position="302"/>
    </location>
</feature>
<dbReference type="InterPro" id="IPR027469">
    <property type="entry name" value="Cation_efflux_TMD_sf"/>
</dbReference>
<dbReference type="InterPro" id="IPR050291">
    <property type="entry name" value="CDF_Transporter"/>
</dbReference>
<feature type="domain" description="Cation efflux protein cytoplasmic" evidence="9">
    <location>
        <begin position="389"/>
        <end position="450"/>
    </location>
</feature>
<proteinExistence type="predicted"/>
<dbReference type="EMBL" id="JAKJXO020000011">
    <property type="protein sequence ID" value="KAL1598673.1"/>
    <property type="molecule type" value="Genomic_DNA"/>
</dbReference>
<dbReference type="InterPro" id="IPR058533">
    <property type="entry name" value="Cation_efflux_TM"/>
</dbReference>
<feature type="transmembrane region" description="Helical" evidence="7">
    <location>
        <begin position="322"/>
        <end position="340"/>
    </location>
</feature>
<evidence type="ECO:0000256" key="7">
    <source>
        <dbReference type="SAM" id="Phobius"/>
    </source>
</evidence>
<comment type="caution">
    <text evidence="10">The sequence shown here is derived from an EMBL/GenBank/DDBJ whole genome shotgun (WGS) entry which is preliminary data.</text>
</comment>
<evidence type="ECO:0000313" key="10">
    <source>
        <dbReference type="EMBL" id="KAL1598673.1"/>
    </source>
</evidence>
<accession>A0ABR3R2M8</accession>
<evidence type="ECO:0008006" key="12">
    <source>
        <dbReference type="Google" id="ProtNLM"/>
    </source>
</evidence>
<feature type="domain" description="Cation efflux protein transmembrane" evidence="8">
    <location>
        <begin position="179"/>
        <end position="370"/>
    </location>
</feature>
<evidence type="ECO:0000256" key="1">
    <source>
        <dbReference type="ARBA" id="ARBA00004141"/>
    </source>
</evidence>
<dbReference type="PANTHER" id="PTHR43840:SF12">
    <property type="entry name" value="CATION DIFFUSION FACILITATOR 1 (AFU_ORTHOLOGUE AFUA_1G14440)"/>
    <property type="match status" value="1"/>
</dbReference>
<evidence type="ECO:0000259" key="8">
    <source>
        <dbReference type="Pfam" id="PF01545"/>
    </source>
</evidence>
<keyword evidence="4 7" id="KW-1133">Transmembrane helix</keyword>
<evidence type="ECO:0000256" key="2">
    <source>
        <dbReference type="ARBA" id="ARBA00022448"/>
    </source>
</evidence>
<evidence type="ECO:0000259" key="9">
    <source>
        <dbReference type="Pfam" id="PF16916"/>
    </source>
</evidence>
<dbReference type="Pfam" id="PF01545">
    <property type="entry name" value="Cation_efflux"/>
    <property type="match status" value="1"/>
</dbReference>
<keyword evidence="3 7" id="KW-0812">Transmembrane</keyword>
<feature type="transmembrane region" description="Helical" evidence="7">
    <location>
        <begin position="244"/>
        <end position="262"/>
    </location>
</feature>
<evidence type="ECO:0000256" key="4">
    <source>
        <dbReference type="ARBA" id="ARBA00022989"/>
    </source>
</evidence>
<name>A0ABR3R2M8_9PLEO</name>
<protein>
    <recommendedName>
        <fullName evidence="12">Cation diffusion facilitator 1</fullName>
    </recommendedName>
</protein>
<comment type="subcellular location">
    <subcellularLocation>
        <location evidence="1">Membrane</location>
        <topology evidence="1">Multi-pass membrane protein</topology>
    </subcellularLocation>
</comment>
<dbReference type="InterPro" id="IPR036837">
    <property type="entry name" value="Cation_efflux_CTD_sf"/>
</dbReference>
<dbReference type="InterPro" id="IPR027470">
    <property type="entry name" value="Cation_efflux_CTD"/>
</dbReference>
<dbReference type="InterPro" id="IPR002524">
    <property type="entry name" value="Cation_efflux"/>
</dbReference>
<sequence length="465" mass="51897">MSSEPDLHRAISLKPSPFHAHPHPPHSSRGSSPYPAPPPPSSTPVVKSESDGASTAVETSKPIDGFDDTHARHVAGPHDVERQSLPQYTADNDPYRLAHGLKPEEELAEIRANTSRKRDGFGPITLNKNAHRARKIEQFYEKQNENIERLLKPVDDHVRDAKEEEGANHVQYRIAVVGSFAANIILAALQLYAAASSKSLSLFTTMADSLFDPLSNLTLILSARAVKRVDGRKFPSGKARIENAGNIFFCFMMITVSVVIIVESIREVATHKSGDTNNFYLPSVIAVCIAFGTKFSLFLYCWALRNNYSQVRILWEDHRNDLFINGFGVLTSVGGSKLVWWLDPAGAMVLSFLIIFLWSRTAYSEFQLLIGVTADTPTLQLITYISMTHSPFIKQIDTVRAYHSGPRLIVEVDIVMDPQETLQSTHDVAEALQTKLESLPDVERAYVHVDYETDHAPEHFLKKEL</sequence>